<evidence type="ECO:0000313" key="2">
    <source>
        <dbReference type="Proteomes" id="UP000481583"/>
    </source>
</evidence>
<reference evidence="1 2" key="1">
    <citation type="submission" date="2020-02" db="EMBL/GenBank/DDBJ databases">
        <title>Whole-genome analyses of novel actinobacteria.</title>
        <authorList>
            <person name="Sahin N."/>
        </authorList>
    </citation>
    <scope>NUCLEOTIDE SEQUENCE [LARGE SCALE GENOMIC DNA]</scope>
    <source>
        <strain evidence="1 2">A7024</strain>
    </source>
</reference>
<accession>A0A6G4U2P5</accession>
<protein>
    <submittedName>
        <fullName evidence="1">Uncharacterized protein</fullName>
    </submittedName>
</protein>
<proteinExistence type="predicted"/>
<evidence type="ECO:0000313" key="1">
    <source>
        <dbReference type="EMBL" id="NGN65557.1"/>
    </source>
</evidence>
<dbReference type="Proteomes" id="UP000481583">
    <property type="component" value="Unassembled WGS sequence"/>
</dbReference>
<keyword evidence="2" id="KW-1185">Reference proteome</keyword>
<dbReference type="EMBL" id="JAAKZV010000065">
    <property type="protein sequence ID" value="NGN65557.1"/>
    <property type="molecule type" value="Genomic_DNA"/>
</dbReference>
<organism evidence="1 2">
    <name type="scientific">Streptomyces coryli</name>
    <dbReference type="NCBI Taxonomy" id="1128680"/>
    <lineage>
        <taxon>Bacteria</taxon>
        <taxon>Bacillati</taxon>
        <taxon>Actinomycetota</taxon>
        <taxon>Actinomycetes</taxon>
        <taxon>Kitasatosporales</taxon>
        <taxon>Streptomycetaceae</taxon>
        <taxon>Streptomyces</taxon>
    </lineage>
</organism>
<sequence>MSDDNPVLDDEFIQAATVTEPSARSRMLAARWRRQGRAPEPQPWRADEPPAGWFFSRPRRWWRRR</sequence>
<dbReference type="AlphaFoldDB" id="A0A6G4U2P5"/>
<comment type="caution">
    <text evidence="1">The sequence shown here is derived from an EMBL/GenBank/DDBJ whole genome shotgun (WGS) entry which is preliminary data.</text>
</comment>
<gene>
    <name evidence="1" type="ORF">G5C51_16835</name>
</gene>
<name>A0A6G4U2P5_9ACTN</name>
<dbReference type="RefSeq" id="WP_165238088.1">
    <property type="nucleotide sequence ID" value="NZ_JAAKZV010000065.1"/>
</dbReference>